<accession>A0A7G6VWF2</accession>
<evidence type="ECO:0000313" key="6">
    <source>
        <dbReference type="Proteomes" id="UP000515297"/>
    </source>
</evidence>
<dbReference type="Pfam" id="PF00027">
    <property type="entry name" value="cNMP_binding"/>
    <property type="match status" value="1"/>
</dbReference>
<dbReference type="SMART" id="SM00419">
    <property type="entry name" value="HTH_CRP"/>
    <property type="match status" value="1"/>
</dbReference>
<dbReference type="CDD" id="cd00038">
    <property type="entry name" value="CAP_ED"/>
    <property type="match status" value="1"/>
</dbReference>
<sequence length="213" mass="24486">MDGEAQFHAGQTIVAEGETIDYSSLLFAGIACREKMSVDGERQITELQVPGDFFDLHSYPLERLDHSLTALTECKTVKLYHDDIDDLIDERPRFARILWFATMTDASIHREWIQNLGTRTGSRRMAHLFCEMHTRMDVVGLVEDGSFAFPLTQAELGEALGFTFVHVNRVLKELRDNGLAEFKDRRVHIKSPERLAEFCGFDPAYLYLTRRNR</sequence>
<dbReference type="PROSITE" id="PS51063">
    <property type="entry name" value="HTH_CRP_2"/>
    <property type="match status" value="1"/>
</dbReference>
<gene>
    <name evidence="5" type="ORF">H4O24_05370</name>
</gene>
<dbReference type="Gene3D" id="1.10.10.10">
    <property type="entry name" value="Winged helix-like DNA-binding domain superfamily/Winged helix DNA-binding domain"/>
    <property type="match status" value="1"/>
</dbReference>
<dbReference type="InterPro" id="IPR012318">
    <property type="entry name" value="HTH_CRP"/>
</dbReference>
<protein>
    <submittedName>
        <fullName evidence="5">Crp/Fnr family transcriptional regulator</fullName>
    </submittedName>
</protein>
<name>A0A7G6VWF2_9SPHN</name>
<dbReference type="AlphaFoldDB" id="A0A7G6VWF2"/>
<evidence type="ECO:0000259" key="4">
    <source>
        <dbReference type="PROSITE" id="PS51063"/>
    </source>
</evidence>
<evidence type="ECO:0000256" key="3">
    <source>
        <dbReference type="ARBA" id="ARBA00023163"/>
    </source>
</evidence>
<evidence type="ECO:0000256" key="2">
    <source>
        <dbReference type="ARBA" id="ARBA00023125"/>
    </source>
</evidence>
<dbReference type="InterPro" id="IPR036388">
    <property type="entry name" value="WH-like_DNA-bd_sf"/>
</dbReference>
<keyword evidence="3" id="KW-0804">Transcription</keyword>
<keyword evidence="2" id="KW-0238">DNA-binding</keyword>
<dbReference type="GO" id="GO:0003677">
    <property type="term" value="F:DNA binding"/>
    <property type="evidence" value="ECO:0007669"/>
    <property type="project" value="UniProtKB-KW"/>
</dbReference>
<dbReference type="GO" id="GO:0006355">
    <property type="term" value="P:regulation of DNA-templated transcription"/>
    <property type="evidence" value="ECO:0007669"/>
    <property type="project" value="InterPro"/>
</dbReference>
<dbReference type="Proteomes" id="UP000515297">
    <property type="component" value="Chromosome"/>
</dbReference>
<keyword evidence="1" id="KW-0805">Transcription regulation</keyword>
<dbReference type="EMBL" id="CP060052">
    <property type="protein sequence ID" value="QNE06067.1"/>
    <property type="molecule type" value="Genomic_DNA"/>
</dbReference>
<dbReference type="Pfam" id="PF13545">
    <property type="entry name" value="HTH_Crp_2"/>
    <property type="match status" value="1"/>
</dbReference>
<organism evidence="5 6">
    <name type="scientific">Croceicoccus marinus</name>
    <dbReference type="NCBI Taxonomy" id="450378"/>
    <lineage>
        <taxon>Bacteria</taxon>
        <taxon>Pseudomonadati</taxon>
        <taxon>Pseudomonadota</taxon>
        <taxon>Alphaproteobacteria</taxon>
        <taxon>Sphingomonadales</taxon>
        <taxon>Erythrobacteraceae</taxon>
        <taxon>Croceicoccus</taxon>
    </lineage>
</organism>
<reference evidence="5 6" key="1">
    <citation type="submission" date="2020-08" db="EMBL/GenBank/DDBJ databases">
        <authorList>
            <person name="Liu G."/>
            <person name="Sun C."/>
        </authorList>
    </citation>
    <scope>NUCLEOTIDE SEQUENCE [LARGE SCALE GENOMIC DNA]</scope>
    <source>
        <strain evidence="5 6">OT19</strain>
    </source>
</reference>
<evidence type="ECO:0000256" key="1">
    <source>
        <dbReference type="ARBA" id="ARBA00023015"/>
    </source>
</evidence>
<dbReference type="InterPro" id="IPR018490">
    <property type="entry name" value="cNMP-bd_dom_sf"/>
</dbReference>
<feature type="domain" description="HTH crp-type" evidence="4">
    <location>
        <begin position="119"/>
        <end position="193"/>
    </location>
</feature>
<proteinExistence type="predicted"/>
<evidence type="ECO:0000313" key="5">
    <source>
        <dbReference type="EMBL" id="QNE06067.1"/>
    </source>
</evidence>
<dbReference type="InterPro" id="IPR014710">
    <property type="entry name" value="RmlC-like_jellyroll"/>
</dbReference>
<dbReference type="Gene3D" id="2.60.120.10">
    <property type="entry name" value="Jelly Rolls"/>
    <property type="match status" value="1"/>
</dbReference>
<dbReference type="SUPFAM" id="SSF46785">
    <property type="entry name" value="Winged helix' DNA-binding domain"/>
    <property type="match status" value="1"/>
</dbReference>
<dbReference type="InterPro" id="IPR036390">
    <property type="entry name" value="WH_DNA-bd_sf"/>
</dbReference>
<dbReference type="RefSeq" id="WP_185885102.1">
    <property type="nucleotide sequence ID" value="NZ_CP060052.1"/>
</dbReference>
<dbReference type="SUPFAM" id="SSF51206">
    <property type="entry name" value="cAMP-binding domain-like"/>
    <property type="match status" value="1"/>
</dbReference>
<dbReference type="InterPro" id="IPR000595">
    <property type="entry name" value="cNMP-bd_dom"/>
</dbReference>